<feature type="active site" description="Glycyl thioester intermediate" evidence="5">
    <location>
        <position position="91"/>
    </location>
</feature>
<evidence type="ECO:0000256" key="6">
    <source>
        <dbReference type="RuleBase" id="RU362109"/>
    </source>
</evidence>
<evidence type="ECO:0000256" key="7">
    <source>
        <dbReference type="SAM" id="MobiDB-lite"/>
    </source>
</evidence>
<feature type="compositionally biased region" description="Basic and acidic residues" evidence="7">
    <location>
        <begin position="168"/>
        <end position="183"/>
    </location>
</feature>
<evidence type="ECO:0000313" key="9">
    <source>
        <dbReference type="EMBL" id="KAL2036701.1"/>
    </source>
</evidence>
<evidence type="ECO:0000313" key="10">
    <source>
        <dbReference type="Proteomes" id="UP001590950"/>
    </source>
</evidence>
<feature type="domain" description="UBC core" evidence="8">
    <location>
        <begin position="4"/>
        <end position="153"/>
    </location>
</feature>
<comment type="similarity">
    <text evidence="6">Belongs to the ubiquitin-conjugating enzyme family.</text>
</comment>
<name>A0ABR3ZV01_9LECA</name>
<dbReference type="InterPro" id="IPR016135">
    <property type="entry name" value="UBQ-conjugating_enzyme/RWD"/>
</dbReference>
<dbReference type="SMART" id="SM00212">
    <property type="entry name" value="UBCc"/>
    <property type="match status" value="1"/>
</dbReference>
<evidence type="ECO:0000256" key="2">
    <source>
        <dbReference type="ARBA" id="ARBA00022741"/>
    </source>
</evidence>
<dbReference type="Proteomes" id="UP001590950">
    <property type="component" value="Unassembled WGS sequence"/>
</dbReference>
<evidence type="ECO:0000256" key="4">
    <source>
        <dbReference type="ARBA" id="ARBA00022840"/>
    </source>
</evidence>
<dbReference type="SUPFAM" id="SSF54495">
    <property type="entry name" value="UBC-like"/>
    <property type="match status" value="1"/>
</dbReference>
<keyword evidence="1" id="KW-0808">Transferase</keyword>
<proteinExistence type="inferred from homology"/>
<evidence type="ECO:0000256" key="3">
    <source>
        <dbReference type="ARBA" id="ARBA00022786"/>
    </source>
</evidence>
<reference evidence="9 10" key="1">
    <citation type="submission" date="2024-09" db="EMBL/GenBank/DDBJ databases">
        <title>Rethinking Asexuality: The Enigmatic Case of Functional Sexual Genes in Lepraria (Stereocaulaceae).</title>
        <authorList>
            <person name="Doellman M."/>
            <person name="Sun Y."/>
            <person name="Barcenas-Pena A."/>
            <person name="Lumbsch H.T."/>
            <person name="Grewe F."/>
        </authorList>
    </citation>
    <scope>NUCLEOTIDE SEQUENCE [LARGE SCALE GENOMIC DNA]</scope>
    <source>
        <strain evidence="9 10">Mercado 3170</strain>
    </source>
</reference>
<dbReference type="PROSITE" id="PS50127">
    <property type="entry name" value="UBC_2"/>
    <property type="match status" value="1"/>
</dbReference>
<dbReference type="InterPro" id="IPR000608">
    <property type="entry name" value="UBC"/>
</dbReference>
<dbReference type="EMBL" id="JBEFKJ010000054">
    <property type="protein sequence ID" value="KAL2036701.1"/>
    <property type="molecule type" value="Genomic_DNA"/>
</dbReference>
<organism evidence="9 10">
    <name type="scientific">Stereocaulon virgatum</name>
    <dbReference type="NCBI Taxonomy" id="373712"/>
    <lineage>
        <taxon>Eukaryota</taxon>
        <taxon>Fungi</taxon>
        <taxon>Dikarya</taxon>
        <taxon>Ascomycota</taxon>
        <taxon>Pezizomycotina</taxon>
        <taxon>Lecanoromycetes</taxon>
        <taxon>OSLEUM clade</taxon>
        <taxon>Lecanoromycetidae</taxon>
        <taxon>Lecanorales</taxon>
        <taxon>Lecanorineae</taxon>
        <taxon>Stereocaulaceae</taxon>
        <taxon>Stereocaulon</taxon>
    </lineage>
</organism>
<dbReference type="Gene3D" id="3.10.110.10">
    <property type="entry name" value="Ubiquitin Conjugating Enzyme"/>
    <property type="match status" value="1"/>
</dbReference>
<evidence type="ECO:0000256" key="1">
    <source>
        <dbReference type="ARBA" id="ARBA00022679"/>
    </source>
</evidence>
<dbReference type="InterPro" id="IPR009060">
    <property type="entry name" value="UBA-like_sf"/>
</dbReference>
<protein>
    <recommendedName>
        <fullName evidence="8">UBC core domain-containing protein</fullName>
    </recommendedName>
</protein>
<comment type="caution">
    <text evidence="9">The sequence shown here is derived from an EMBL/GenBank/DDBJ whole genome shotgun (WGS) entry which is preliminary data.</text>
</comment>
<feature type="region of interest" description="Disordered" evidence="7">
    <location>
        <begin position="154"/>
        <end position="183"/>
    </location>
</feature>
<dbReference type="SUPFAM" id="SSF46934">
    <property type="entry name" value="UBA-like"/>
    <property type="match status" value="1"/>
</dbReference>
<sequence length="246" mass="27014">MSSSRARRIAKEVADIHSDNLSNIFANPVGGGEDLTHLKGSFKGPPGTPYEGGNYIIDVKIPNDYPFRPPIMKFDTKVWHPNVSSQTGAICLDTLSSAWSPVLTIKSALLSLQSLLSTPEPKDPQDAEVAGMLTRNPKEFERVAHEWAVKYAGAPKKDSGEGSGGGKTETKEQKQKRSKEEEAAERAAMYGGYNEQMINRFVWMGFEIDRVVSAFDYVGIDPNDGEDYVVEEAYIGDITARLLGEP</sequence>
<dbReference type="Pfam" id="PF00179">
    <property type="entry name" value="UQ_con"/>
    <property type="match status" value="1"/>
</dbReference>
<gene>
    <name evidence="9" type="ORF">N7G274_010573</name>
</gene>
<keyword evidence="4 6" id="KW-0067">ATP-binding</keyword>
<accession>A0ABR3ZV01</accession>
<keyword evidence="10" id="KW-1185">Reference proteome</keyword>
<keyword evidence="3 6" id="KW-0833">Ubl conjugation pathway</keyword>
<keyword evidence="2 6" id="KW-0547">Nucleotide-binding</keyword>
<dbReference type="PROSITE" id="PS00183">
    <property type="entry name" value="UBC_1"/>
    <property type="match status" value="1"/>
</dbReference>
<evidence type="ECO:0000259" key="8">
    <source>
        <dbReference type="PROSITE" id="PS50127"/>
    </source>
</evidence>
<dbReference type="InterPro" id="IPR023313">
    <property type="entry name" value="UBQ-conjugating_AS"/>
</dbReference>
<dbReference type="PANTHER" id="PTHR24068">
    <property type="entry name" value="UBIQUITIN-CONJUGATING ENZYME E2"/>
    <property type="match status" value="1"/>
</dbReference>
<evidence type="ECO:0000256" key="5">
    <source>
        <dbReference type="PROSITE-ProRule" id="PRU10133"/>
    </source>
</evidence>